<dbReference type="InterPro" id="IPR002935">
    <property type="entry name" value="SAM_O-MeTrfase"/>
</dbReference>
<evidence type="ECO:0000313" key="8">
    <source>
        <dbReference type="Proteomes" id="UP000321234"/>
    </source>
</evidence>
<dbReference type="Gene3D" id="3.40.50.150">
    <property type="entry name" value="Vaccinia Virus protein VP39"/>
    <property type="match status" value="1"/>
</dbReference>
<proteinExistence type="predicted"/>
<keyword evidence="3 7" id="KW-0489">Methyltransferase</keyword>
<keyword evidence="2" id="KW-0963">Cytoplasm</keyword>
<keyword evidence="8" id="KW-1185">Reference proteome</keyword>
<dbReference type="PANTHER" id="PTHR10509:SF85">
    <property type="entry name" value="O-METHYLTRANSFERASE RV1220C-RELATED"/>
    <property type="match status" value="1"/>
</dbReference>
<dbReference type="InterPro" id="IPR005398">
    <property type="entry name" value="Tubby_N"/>
</dbReference>
<comment type="caution">
    <text evidence="7">The sequence shown here is derived from an EMBL/GenBank/DDBJ whole genome shotgun (WGS) entry which is preliminary data.</text>
</comment>
<dbReference type="GO" id="GO:0008171">
    <property type="term" value="F:O-methyltransferase activity"/>
    <property type="evidence" value="ECO:0007669"/>
    <property type="project" value="InterPro"/>
</dbReference>
<feature type="region of interest" description="Disordered" evidence="6">
    <location>
        <begin position="1"/>
        <end position="32"/>
    </location>
</feature>
<dbReference type="InterPro" id="IPR029063">
    <property type="entry name" value="SAM-dependent_MTases_sf"/>
</dbReference>
<dbReference type="PRINTS" id="PR01574">
    <property type="entry name" value="TUBBYPROTEIN"/>
</dbReference>
<dbReference type="GO" id="GO:0008757">
    <property type="term" value="F:S-adenosylmethionine-dependent methyltransferase activity"/>
    <property type="evidence" value="ECO:0007669"/>
    <property type="project" value="TreeGrafter"/>
</dbReference>
<comment type="subcellular location">
    <subcellularLocation>
        <location evidence="1">Cytoplasm</location>
    </subcellularLocation>
</comment>
<dbReference type="CDD" id="cd02440">
    <property type="entry name" value="AdoMet_MTases"/>
    <property type="match status" value="1"/>
</dbReference>
<dbReference type="OrthoDB" id="4774874at2"/>
<name>A0A5C8ZC59_9ACTN</name>
<dbReference type="AlphaFoldDB" id="A0A5C8ZC59"/>
<dbReference type="EMBL" id="VKAC01000009">
    <property type="protein sequence ID" value="TXR55377.1"/>
    <property type="molecule type" value="Genomic_DNA"/>
</dbReference>
<sequence>MPGASGSGAQGPAVPAPARRAPATSASGSKAGSWQYAEHFVPESEAVERARTRARELGIAAVGNGAGALLQTLCAAVDARAVVEVGTGAGVSGLWMLGGMPRDGVLTTIDAEAEHLRAARTAFAELGVRSGRIRGITGRAVDVLPRLTEGGYDLVLLDADPIGTAAYLERAVRLLRPGGVVALHGALSADRAGDPAQRDPVTTAVRELSRALRSSPDLLPALVPSGEGLLLAARRR</sequence>
<keyword evidence="4 7" id="KW-0808">Transferase</keyword>
<dbReference type="Proteomes" id="UP000321234">
    <property type="component" value="Unassembled WGS sequence"/>
</dbReference>
<evidence type="ECO:0000256" key="5">
    <source>
        <dbReference type="ARBA" id="ARBA00022691"/>
    </source>
</evidence>
<organism evidence="7 8">
    <name type="scientific">Quadrisphaera setariae</name>
    <dbReference type="NCBI Taxonomy" id="2593304"/>
    <lineage>
        <taxon>Bacteria</taxon>
        <taxon>Bacillati</taxon>
        <taxon>Actinomycetota</taxon>
        <taxon>Actinomycetes</taxon>
        <taxon>Kineosporiales</taxon>
        <taxon>Kineosporiaceae</taxon>
        <taxon>Quadrisphaera</taxon>
    </lineage>
</organism>
<feature type="compositionally biased region" description="Low complexity" evidence="6">
    <location>
        <begin position="10"/>
        <end position="29"/>
    </location>
</feature>
<dbReference type="SUPFAM" id="SSF53335">
    <property type="entry name" value="S-adenosyl-L-methionine-dependent methyltransferases"/>
    <property type="match status" value="1"/>
</dbReference>
<keyword evidence="5" id="KW-0949">S-adenosyl-L-methionine</keyword>
<dbReference type="PROSITE" id="PS51682">
    <property type="entry name" value="SAM_OMT_I"/>
    <property type="match status" value="1"/>
</dbReference>
<dbReference type="PANTHER" id="PTHR10509">
    <property type="entry name" value="O-METHYLTRANSFERASE-RELATED"/>
    <property type="match status" value="1"/>
</dbReference>
<reference evidence="7 8" key="1">
    <citation type="submission" date="2019-07" db="EMBL/GenBank/DDBJ databases">
        <title>Quadrisphaera sp. strain DD2A genome sequencing and assembly.</title>
        <authorList>
            <person name="Kim I."/>
        </authorList>
    </citation>
    <scope>NUCLEOTIDE SEQUENCE [LARGE SCALE GENOMIC DNA]</scope>
    <source>
        <strain evidence="7 8">DD2A</strain>
    </source>
</reference>
<dbReference type="GO" id="GO:0032259">
    <property type="term" value="P:methylation"/>
    <property type="evidence" value="ECO:0007669"/>
    <property type="project" value="UniProtKB-KW"/>
</dbReference>
<evidence type="ECO:0000256" key="1">
    <source>
        <dbReference type="ARBA" id="ARBA00004496"/>
    </source>
</evidence>
<evidence type="ECO:0000256" key="3">
    <source>
        <dbReference type="ARBA" id="ARBA00022603"/>
    </source>
</evidence>
<evidence type="ECO:0000256" key="6">
    <source>
        <dbReference type="SAM" id="MobiDB-lite"/>
    </source>
</evidence>
<dbReference type="InterPro" id="IPR050362">
    <property type="entry name" value="Cation-dep_OMT"/>
</dbReference>
<protein>
    <submittedName>
        <fullName evidence="7">O-methyltransferase</fullName>
    </submittedName>
</protein>
<dbReference type="GO" id="GO:0005737">
    <property type="term" value="C:cytoplasm"/>
    <property type="evidence" value="ECO:0007669"/>
    <property type="project" value="UniProtKB-SubCell"/>
</dbReference>
<evidence type="ECO:0000256" key="4">
    <source>
        <dbReference type="ARBA" id="ARBA00022679"/>
    </source>
</evidence>
<gene>
    <name evidence="7" type="ORF">FMM08_15180</name>
</gene>
<dbReference type="Pfam" id="PF01596">
    <property type="entry name" value="Methyltransf_3"/>
    <property type="match status" value="1"/>
</dbReference>
<evidence type="ECO:0000256" key="2">
    <source>
        <dbReference type="ARBA" id="ARBA00022490"/>
    </source>
</evidence>
<evidence type="ECO:0000313" key="7">
    <source>
        <dbReference type="EMBL" id="TXR55377.1"/>
    </source>
</evidence>
<accession>A0A5C8ZC59</accession>